<dbReference type="InterPro" id="IPR011992">
    <property type="entry name" value="EF-hand-dom_pair"/>
</dbReference>
<gene>
    <name evidence="12" type="ORF">GHT06_016872</name>
</gene>
<dbReference type="PANTHER" id="PTHR23354">
    <property type="entry name" value="NUCLEOLAR PROTEIN 7/ESTROGEN RECEPTOR COACTIVATOR-RELATED"/>
    <property type="match status" value="1"/>
</dbReference>
<dbReference type="PANTHER" id="PTHR23354:SF131">
    <property type="entry name" value="MTOR-ASSOCIATED PROTEIN MEAK7"/>
    <property type="match status" value="1"/>
</dbReference>
<proteinExistence type="predicted"/>
<evidence type="ECO:0000256" key="2">
    <source>
        <dbReference type="ARBA" id="ARBA00004371"/>
    </source>
</evidence>
<evidence type="ECO:0000256" key="7">
    <source>
        <dbReference type="ARBA" id="ARBA00039594"/>
    </source>
</evidence>
<dbReference type="GO" id="GO:0016020">
    <property type="term" value="C:membrane"/>
    <property type="evidence" value="ECO:0007669"/>
    <property type="project" value="UniProtKB-SubCell"/>
</dbReference>
<dbReference type="SUPFAM" id="SSF47473">
    <property type="entry name" value="EF-hand"/>
    <property type="match status" value="1"/>
</dbReference>
<evidence type="ECO:0000256" key="4">
    <source>
        <dbReference type="ARBA" id="ARBA00022490"/>
    </source>
</evidence>
<sequence length="457" mass="51191">MAHQFLMRMMGLGESKELNQELAQFPSEEREILKDTFLQLSSGNKKVDRPTVENALKQLLPLPDVDILAKRICDLMTGQISTNNTVTFEGYVHCAAVMIKGVIEDKAAQLIYMAKGRRGAATYEELFYFSTQIIRVVFQIIRKLPAFRSWDGNYMCSLEDDSIKRLAAAIMNELKSTKMESFDNQAVCAWLSGSSLLNEFHGMLASHIFHFPLTKGKSLIPLCRGIPAQVYPSWLSLSDILFINCGLPHEFRSEWRLLFSSRIHGESFSSLMGSIIDKGPSVVFVKDFDGHIFGGFASTSWTIGPQFKGTKDNFVFSLAPEMALYNTTGFNDHYQYFNIQQQTFPNGMGMGGQLDYFAIWIDSEYGKGKCSPSCTTFNCPQLSGKPEFSIDMVEVWAVGPEPTDEEAETRPSILDVDVEGTAMLRMLNRGPVSEGMRDNPTSAEPEEKELYVSSVSN</sequence>
<reference evidence="12 13" key="1">
    <citation type="submission" date="2022-05" db="EMBL/GenBank/DDBJ databases">
        <title>A multi-omics perspective on studying reproductive biology in Daphnia sinensis.</title>
        <authorList>
            <person name="Jia J."/>
        </authorList>
    </citation>
    <scope>NUCLEOTIDE SEQUENCE [LARGE SCALE GENOMIC DNA]</scope>
    <source>
        <strain evidence="12 13">WSL</strain>
    </source>
</reference>
<dbReference type="Pfam" id="PF07534">
    <property type="entry name" value="TLD"/>
    <property type="match status" value="1"/>
</dbReference>
<feature type="domain" description="TLDc" evidence="11">
    <location>
        <begin position="233"/>
        <end position="399"/>
    </location>
</feature>
<dbReference type="PROSITE" id="PS51886">
    <property type="entry name" value="TLDC"/>
    <property type="match status" value="1"/>
</dbReference>
<comment type="subcellular location">
    <subcellularLocation>
        <location evidence="3">Cytoplasm</location>
    </subcellularLocation>
    <subcellularLocation>
        <location evidence="2">Lysosome</location>
    </subcellularLocation>
    <subcellularLocation>
        <location evidence="1">Membrane</location>
    </subcellularLocation>
</comment>
<evidence type="ECO:0000313" key="13">
    <source>
        <dbReference type="Proteomes" id="UP000820818"/>
    </source>
</evidence>
<comment type="caution">
    <text evidence="12">The sequence shown here is derived from an EMBL/GenBank/DDBJ whole genome shotgun (WGS) entry which is preliminary data.</text>
</comment>
<dbReference type="GO" id="GO:0006979">
    <property type="term" value="P:response to oxidative stress"/>
    <property type="evidence" value="ECO:0007669"/>
    <property type="project" value="TreeGrafter"/>
</dbReference>
<evidence type="ECO:0000256" key="10">
    <source>
        <dbReference type="SAM" id="MobiDB-lite"/>
    </source>
</evidence>
<dbReference type="SMART" id="SM00584">
    <property type="entry name" value="TLDc"/>
    <property type="match status" value="1"/>
</dbReference>
<keyword evidence="6" id="KW-0458">Lysosome</keyword>
<dbReference type="AlphaFoldDB" id="A0AAD5KP54"/>
<evidence type="ECO:0000256" key="3">
    <source>
        <dbReference type="ARBA" id="ARBA00004496"/>
    </source>
</evidence>
<evidence type="ECO:0000256" key="8">
    <source>
        <dbReference type="ARBA" id="ARBA00041780"/>
    </source>
</evidence>
<keyword evidence="13" id="KW-1185">Reference proteome</keyword>
<organism evidence="12 13">
    <name type="scientific">Daphnia sinensis</name>
    <dbReference type="NCBI Taxonomy" id="1820382"/>
    <lineage>
        <taxon>Eukaryota</taxon>
        <taxon>Metazoa</taxon>
        <taxon>Ecdysozoa</taxon>
        <taxon>Arthropoda</taxon>
        <taxon>Crustacea</taxon>
        <taxon>Branchiopoda</taxon>
        <taxon>Diplostraca</taxon>
        <taxon>Cladocera</taxon>
        <taxon>Anomopoda</taxon>
        <taxon>Daphniidae</taxon>
        <taxon>Daphnia</taxon>
        <taxon>Daphnia similis group</taxon>
    </lineage>
</organism>
<protein>
    <recommendedName>
        <fullName evidence="7">MTOR-associated protein MEAK7</fullName>
    </recommendedName>
    <alternativeName>
        <fullName evidence="9">TBC/LysM-associated domain-containing protein 1</fullName>
    </alternativeName>
    <alternativeName>
        <fullName evidence="8">TLD domain-containing protein 1</fullName>
    </alternativeName>
</protein>
<dbReference type="InterPro" id="IPR006571">
    <property type="entry name" value="TLDc_dom"/>
</dbReference>
<evidence type="ECO:0000313" key="12">
    <source>
        <dbReference type="EMBL" id="KAI9557074.1"/>
    </source>
</evidence>
<evidence type="ECO:0000259" key="11">
    <source>
        <dbReference type="PROSITE" id="PS51886"/>
    </source>
</evidence>
<dbReference type="EMBL" id="WJBH02000006">
    <property type="protein sequence ID" value="KAI9557074.1"/>
    <property type="molecule type" value="Genomic_DNA"/>
</dbReference>
<feature type="region of interest" description="Disordered" evidence="10">
    <location>
        <begin position="427"/>
        <end position="457"/>
    </location>
</feature>
<accession>A0AAD5KP54</accession>
<evidence type="ECO:0000256" key="5">
    <source>
        <dbReference type="ARBA" id="ARBA00023136"/>
    </source>
</evidence>
<dbReference type="GO" id="GO:0005634">
    <property type="term" value="C:nucleus"/>
    <property type="evidence" value="ECO:0007669"/>
    <property type="project" value="TreeGrafter"/>
</dbReference>
<dbReference type="GO" id="GO:0005764">
    <property type="term" value="C:lysosome"/>
    <property type="evidence" value="ECO:0007669"/>
    <property type="project" value="UniProtKB-SubCell"/>
</dbReference>
<evidence type="ECO:0000256" key="9">
    <source>
        <dbReference type="ARBA" id="ARBA00042134"/>
    </source>
</evidence>
<keyword evidence="4" id="KW-0963">Cytoplasm</keyword>
<dbReference type="Proteomes" id="UP000820818">
    <property type="component" value="Linkage Group LG6"/>
</dbReference>
<name>A0AAD5KP54_9CRUS</name>
<keyword evidence="5" id="KW-0472">Membrane</keyword>
<evidence type="ECO:0000256" key="6">
    <source>
        <dbReference type="ARBA" id="ARBA00023228"/>
    </source>
</evidence>
<dbReference type="Gene3D" id="1.10.238.10">
    <property type="entry name" value="EF-hand"/>
    <property type="match status" value="1"/>
</dbReference>
<evidence type="ECO:0000256" key="1">
    <source>
        <dbReference type="ARBA" id="ARBA00004370"/>
    </source>
</evidence>